<dbReference type="SUPFAM" id="SSF141072">
    <property type="entry name" value="CalX-like"/>
    <property type="match status" value="4"/>
</dbReference>
<keyword evidence="4" id="KW-0406">Ion transport</keyword>
<keyword evidence="2" id="KW-0677">Repeat</keyword>
<dbReference type="PANTHER" id="PTHR11878:SF65">
    <property type="entry name" value="NA_CA-EXCHANGE PROTEIN, ISOFORM G"/>
    <property type="match status" value="1"/>
</dbReference>
<dbReference type="SMART" id="SM00237">
    <property type="entry name" value="Calx_beta"/>
    <property type="match status" value="4"/>
</dbReference>
<name>K9ZNB9_ANACC</name>
<evidence type="ECO:0000256" key="2">
    <source>
        <dbReference type="ARBA" id="ARBA00022737"/>
    </source>
</evidence>
<dbReference type="PANTHER" id="PTHR11878">
    <property type="entry name" value="SODIUM/CALCIUM EXCHANGER"/>
    <property type="match status" value="1"/>
</dbReference>
<dbReference type="KEGG" id="acy:Anacy_5365"/>
<feature type="domain" description="Calx-beta" evidence="5">
    <location>
        <begin position="505"/>
        <end position="610"/>
    </location>
</feature>
<dbReference type="PATRIC" id="fig|272123.3.peg.5819"/>
<dbReference type="Pfam" id="PF03160">
    <property type="entry name" value="Calx-beta"/>
    <property type="match status" value="2"/>
</dbReference>
<dbReference type="RefSeq" id="WP_015217298.1">
    <property type="nucleotide sequence ID" value="NC_019771.1"/>
</dbReference>
<feature type="domain" description="Calx-beta" evidence="5">
    <location>
        <begin position="390"/>
        <end position="492"/>
    </location>
</feature>
<dbReference type="GO" id="GO:0007154">
    <property type="term" value="P:cell communication"/>
    <property type="evidence" value="ECO:0007669"/>
    <property type="project" value="InterPro"/>
</dbReference>
<keyword evidence="7" id="KW-1185">Reference proteome</keyword>
<accession>K9ZNB9</accession>
<dbReference type="InterPro" id="IPR003644">
    <property type="entry name" value="Calx_beta"/>
</dbReference>
<keyword evidence="3" id="KW-0106">Calcium</keyword>
<dbReference type="InterPro" id="IPR051171">
    <property type="entry name" value="CaCA"/>
</dbReference>
<keyword evidence="4" id="KW-0813">Transport</keyword>
<dbReference type="AlphaFoldDB" id="K9ZNB9"/>
<dbReference type="GO" id="GO:0030001">
    <property type="term" value="P:metal ion transport"/>
    <property type="evidence" value="ECO:0007669"/>
    <property type="project" value="TreeGrafter"/>
</dbReference>
<evidence type="ECO:0000256" key="4">
    <source>
        <dbReference type="ARBA" id="ARBA00023065"/>
    </source>
</evidence>
<feature type="domain" description="Calx-beta" evidence="5">
    <location>
        <begin position="285"/>
        <end position="377"/>
    </location>
</feature>
<reference evidence="7" key="1">
    <citation type="journal article" date="2013" name="Proc. Natl. Acad. Sci. U.S.A.">
        <title>Improving the coverage of the cyanobacterial phylum using diversity-driven genome sequencing.</title>
        <authorList>
            <person name="Shih P.M."/>
            <person name="Wu D."/>
            <person name="Latifi A."/>
            <person name="Axen S.D."/>
            <person name="Fewer D.P."/>
            <person name="Talla E."/>
            <person name="Calteau A."/>
            <person name="Cai F."/>
            <person name="Tandeau de Marsac N."/>
            <person name="Rippka R."/>
            <person name="Herdman M."/>
            <person name="Sivonen K."/>
            <person name="Coursin T."/>
            <person name="Laurent T."/>
            <person name="Goodwin L."/>
            <person name="Nolan M."/>
            <person name="Davenport K.W."/>
            <person name="Han C.S."/>
            <person name="Rubin E.M."/>
            <person name="Eisen J.A."/>
            <person name="Woyke T."/>
            <person name="Gugger M."/>
            <person name="Kerfeld C.A."/>
        </authorList>
    </citation>
    <scope>NUCLEOTIDE SEQUENCE [LARGE SCALE GENOMIC DNA]</scope>
    <source>
        <strain evidence="7">ATCC 27899 / PCC 7122</strain>
    </source>
</reference>
<organism evidence="6 7">
    <name type="scientific">Anabaena cylindrica (strain ATCC 27899 / PCC 7122)</name>
    <dbReference type="NCBI Taxonomy" id="272123"/>
    <lineage>
        <taxon>Bacteria</taxon>
        <taxon>Bacillati</taxon>
        <taxon>Cyanobacteriota</taxon>
        <taxon>Cyanophyceae</taxon>
        <taxon>Nostocales</taxon>
        <taxon>Nostocaceae</taxon>
        <taxon>Anabaena</taxon>
    </lineage>
</organism>
<sequence length="1079" mass="113209">MLINQDVTNQANLNSLSGLGNHNFENPIQPDWIGFGSQKFLTLADETLINRWDHNIDSMPVLTYTPESVFQTVNIVNRPIDTTKSTLTGLINNPPLDNISSVSLTLAPSTTYNINTSQNSDSFILSDSHAQSSSALDIDVVLIGSSQIGAGQSTTMQVQFSDPTAKARGILIKGFTGLTSGARLVAIPEEFWGGGTFEFQAAHTSFFGGDETTSTFSAELLDQANIVSLTLTDTTYDEDTGDEPTITLLAQRGLSSGLIPVQVVPVVDANNQFGRWLSGTTNLTPTVTISATDANAAETATGITANPGKFTLSRTGSTTSSLTVNYTVSGTATKGTDYNNLTGSVVFAAGASTAVININPINDTLVETNETVILNLTANSAYTLGTSKAATVIIADNDKPTVTISATDANAAETATGITANTGKFTLSRTGSTTSSLTVNYTVSGTATKGTDYNNLTGSVVFAAGASTAVININPINDALVETNETVILTLAANSAYTLGTTKAATVTIADNDKLEKPTITIKSTDANAAETATGITANPGKFTITRTGSTANSLTAYYTVAGTATKGTDYNNLTSSVVFAAGASTAVININPINDALVETNETVILNLTANSAYTLGTTKAATVTIADNDKPTVTISATDANAAETATGITANPGKFTITRTGSTTSSLTVNYTVSGTASKGTDYNNLTGSVVFAAGASTAVININPINDTLVETNETVILTLAANSAYTLGTSKAATVTIADNDSVSSLAEISNLSFSGKEGDIGTFGIRLSQAPTSNVTVTFNHGGFLTIDADNIIDNGTQKTLTFTPSNWNVNKTVRFIAEVDGSSANRTSGNTISYNLSGGKTGTGSYNLGTITNTYAPDNTKFNIDLDFRNDYLGFWTSARKTIAKKAADDWAVRIADEFSAMTLNQSEIVTMQNPTNFNPDNSFDFTANRYVDDLVIFVGVFSQWDDASGLGNGWINYPESLPRYGMVVIDAKDSLTDSLLYEVFSHEIGHALAMLWAKPELIDYSNSSTPIFKGEYTRTANGGSYISLRDGVHPADNVNSIMSYGDLATAPTNIDFAMLADSGYRVYGFNA</sequence>
<dbReference type="EMBL" id="CP003659">
    <property type="protein sequence ID" value="AFZ60686.1"/>
    <property type="molecule type" value="Genomic_DNA"/>
</dbReference>
<dbReference type="eggNOG" id="COG1404">
    <property type="taxonomic scope" value="Bacteria"/>
</dbReference>
<dbReference type="Proteomes" id="UP000010474">
    <property type="component" value="Chromosome"/>
</dbReference>
<dbReference type="InterPro" id="IPR038081">
    <property type="entry name" value="CalX-like_sf"/>
</dbReference>
<feature type="domain" description="Calx-beta" evidence="5">
    <location>
        <begin position="623"/>
        <end position="725"/>
    </location>
</feature>
<dbReference type="Gene3D" id="2.60.40.2030">
    <property type="match status" value="4"/>
</dbReference>
<evidence type="ECO:0000259" key="5">
    <source>
        <dbReference type="SMART" id="SM00237"/>
    </source>
</evidence>
<evidence type="ECO:0000256" key="3">
    <source>
        <dbReference type="ARBA" id="ARBA00022837"/>
    </source>
</evidence>
<dbReference type="GO" id="GO:0016020">
    <property type="term" value="C:membrane"/>
    <property type="evidence" value="ECO:0007669"/>
    <property type="project" value="InterPro"/>
</dbReference>
<dbReference type="HOGENOM" id="CLU_286322_0_0_3"/>
<evidence type="ECO:0000256" key="1">
    <source>
        <dbReference type="ARBA" id="ARBA00022729"/>
    </source>
</evidence>
<proteinExistence type="predicted"/>
<gene>
    <name evidence="6" type="ordered locus">Anacy_5365</name>
</gene>
<evidence type="ECO:0000313" key="6">
    <source>
        <dbReference type="EMBL" id="AFZ60686.1"/>
    </source>
</evidence>
<evidence type="ECO:0000313" key="7">
    <source>
        <dbReference type="Proteomes" id="UP000010474"/>
    </source>
</evidence>
<protein>
    <submittedName>
        <fullName evidence="6">Na-Ca exchanger/integrin-beta4</fullName>
    </submittedName>
</protein>
<dbReference type="STRING" id="272123.Anacy_5365"/>
<keyword evidence="1" id="KW-0732">Signal</keyword>